<dbReference type="Proteomes" id="UP001183817">
    <property type="component" value="Unassembled WGS sequence"/>
</dbReference>
<feature type="region of interest" description="Disordered" evidence="1">
    <location>
        <begin position="123"/>
        <end position="142"/>
    </location>
</feature>
<organism evidence="2 3">
    <name type="scientific">Paeniglutamicibacter sulfureus</name>
    <dbReference type="NCBI Taxonomy" id="43666"/>
    <lineage>
        <taxon>Bacteria</taxon>
        <taxon>Bacillati</taxon>
        <taxon>Actinomycetota</taxon>
        <taxon>Actinomycetes</taxon>
        <taxon>Micrococcales</taxon>
        <taxon>Micrococcaceae</taxon>
        <taxon>Paeniglutamicibacter</taxon>
    </lineage>
</organism>
<gene>
    <name evidence="2" type="ORF">J2S64_002128</name>
</gene>
<evidence type="ECO:0000256" key="1">
    <source>
        <dbReference type="SAM" id="MobiDB-lite"/>
    </source>
</evidence>
<protein>
    <submittedName>
        <fullName evidence="2">Uncharacterized protein</fullName>
    </submittedName>
</protein>
<dbReference type="EMBL" id="JAVDYI010000001">
    <property type="protein sequence ID" value="MDR7358437.1"/>
    <property type="molecule type" value="Genomic_DNA"/>
</dbReference>
<reference evidence="2 3" key="1">
    <citation type="submission" date="2023-07" db="EMBL/GenBank/DDBJ databases">
        <title>Sequencing the genomes of 1000 actinobacteria strains.</title>
        <authorList>
            <person name="Klenk H.-P."/>
        </authorList>
    </citation>
    <scope>NUCLEOTIDE SEQUENCE [LARGE SCALE GENOMIC DNA]</scope>
    <source>
        <strain evidence="2 3">DSM 20167</strain>
    </source>
</reference>
<keyword evidence="3" id="KW-1185">Reference proteome</keyword>
<sequence>MDRTIINTICSETGTYNLREKIGAVQAGEEPLEAGGSRPWRYWPSTAILLALTGNIRWLSNLRIFSRRRTGTADALRQEVSRLSAQEHRGVGNRWGADNGKPGTDATMELLSRWIVHARALNNEASSDPTRTKPEATDSLSRKGKRLRQSWIWRGSVWVTSCRPAVRELHGPSDSIGRVARTGASVSARTDSVPSLLLFAKLEVASKWLRCRQAGGHLWQVCRSW</sequence>
<name>A0ABU2BIF9_9MICC</name>
<comment type="caution">
    <text evidence="2">The sequence shown here is derived from an EMBL/GenBank/DDBJ whole genome shotgun (WGS) entry which is preliminary data.</text>
</comment>
<accession>A0ABU2BIF9</accession>
<evidence type="ECO:0000313" key="3">
    <source>
        <dbReference type="Proteomes" id="UP001183817"/>
    </source>
</evidence>
<proteinExistence type="predicted"/>
<evidence type="ECO:0000313" key="2">
    <source>
        <dbReference type="EMBL" id="MDR7358437.1"/>
    </source>
</evidence>